<comment type="similarity">
    <text evidence="1 6">Belongs to the small GTPase superfamily. Arf family.</text>
</comment>
<dbReference type="Pfam" id="PF00025">
    <property type="entry name" value="Arf"/>
    <property type="match status" value="1"/>
</dbReference>
<evidence type="ECO:0000313" key="7">
    <source>
        <dbReference type="EMBL" id="KAJ0402100.1"/>
    </source>
</evidence>
<dbReference type="PRINTS" id="PR00328">
    <property type="entry name" value="SAR1GTPBP"/>
</dbReference>
<feature type="binding site" evidence="4">
    <location>
        <begin position="132"/>
        <end position="135"/>
    </location>
    <ligand>
        <name>GTP</name>
        <dbReference type="ChEBI" id="CHEBI:37565"/>
    </ligand>
</feature>
<name>A0AAD5Q9K8_PYTIN</name>
<dbReference type="SUPFAM" id="SSF52540">
    <property type="entry name" value="P-loop containing nucleoside triphosphate hydrolases"/>
    <property type="match status" value="1"/>
</dbReference>
<dbReference type="GO" id="GO:0046872">
    <property type="term" value="F:metal ion binding"/>
    <property type="evidence" value="ECO:0007669"/>
    <property type="project" value="UniProtKB-KW"/>
</dbReference>
<reference evidence="7" key="1">
    <citation type="submission" date="2021-12" db="EMBL/GenBank/DDBJ databases">
        <title>Prjna785345.</title>
        <authorList>
            <person name="Rujirawat T."/>
            <person name="Krajaejun T."/>
        </authorList>
    </citation>
    <scope>NUCLEOTIDE SEQUENCE</scope>
    <source>
        <strain evidence="7">Pi057C3</strain>
    </source>
</reference>
<feature type="binding site" evidence="4">
    <location>
        <position position="76"/>
    </location>
    <ligand>
        <name>GTP</name>
        <dbReference type="ChEBI" id="CHEBI:37565"/>
    </ligand>
</feature>
<dbReference type="Proteomes" id="UP001209570">
    <property type="component" value="Unassembled WGS sequence"/>
</dbReference>
<protein>
    <submittedName>
        <fullName evidence="7">Uncharacterized protein</fullName>
    </submittedName>
</protein>
<dbReference type="EMBL" id="JAKCXM010000111">
    <property type="protein sequence ID" value="KAJ0402100.1"/>
    <property type="molecule type" value="Genomic_DNA"/>
</dbReference>
<keyword evidence="2 4" id="KW-0547">Nucleotide-binding</keyword>
<evidence type="ECO:0000256" key="1">
    <source>
        <dbReference type="ARBA" id="ARBA00010290"/>
    </source>
</evidence>
<dbReference type="InterPro" id="IPR006689">
    <property type="entry name" value="Small_GTPase_ARF/SAR"/>
</dbReference>
<dbReference type="InterPro" id="IPR024156">
    <property type="entry name" value="Small_GTPase_ARF"/>
</dbReference>
<evidence type="ECO:0000256" key="6">
    <source>
        <dbReference type="RuleBase" id="RU003925"/>
    </source>
</evidence>
<sequence length="186" mass="20707">MGNIIAPYLESLYSMWSGPQGRESRLLILGLDAAGKTTLLYMLTLGECPVTIPTIGFNVETFRLDNIEFVAWDIGGQQSIRPYWRCYLPNTDAVLFVVDSSDRERMPEAKNELHRLFRENELEDARLLVYANKQDLLGAMSVAEIREALALETVTRNASHVQATSAITGEGICEGMAWLSKAMSSS</sequence>
<dbReference type="SMART" id="SM00178">
    <property type="entry name" value="SAR"/>
    <property type="match status" value="1"/>
</dbReference>
<evidence type="ECO:0000256" key="5">
    <source>
        <dbReference type="PIRSR" id="PIRSR606689-2"/>
    </source>
</evidence>
<dbReference type="SMART" id="SM00177">
    <property type="entry name" value="ARF"/>
    <property type="match status" value="1"/>
</dbReference>
<evidence type="ECO:0000256" key="2">
    <source>
        <dbReference type="ARBA" id="ARBA00022741"/>
    </source>
</evidence>
<dbReference type="PANTHER" id="PTHR11711">
    <property type="entry name" value="ADP RIBOSYLATION FACTOR-RELATED"/>
    <property type="match status" value="1"/>
</dbReference>
<dbReference type="Gene3D" id="3.40.50.300">
    <property type="entry name" value="P-loop containing nucleotide triphosphate hydrolases"/>
    <property type="match status" value="1"/>
</dbReference>
<gene>
    <name evidence="7" type="ORF">P43SY_006797</name>
</gene>
<feature type="binding site" evidence="5">
    <location>
        <position position="37"/>
    </location>
    <ligand>
        <name>Mg(2+)</name>
        <dbReference type="ChEBI" id="CHEBI:18420"/>
    </ligand>
</feature>
<organism evidence="7 8">
    <name type="scientific">Pythium insidiosum</name>
    <name type="common">Pythiosis disease agent</name>
    <dbReference type="NCBI Taxonomy" id="114742"/>
    <lineage>
        <taxon>Eukaryota</taxon>
        <taxon>Sar</taxon>
        <taxon>Stramenopiles</taxon>
        <taxon>Oomycota</taxon>
        <taxon>Peronosporomycetes</taxon>
        <taxon>Pythiales</taxon>
        <taxon>Pythiaceae</taxon>
        <taxon>Pythium</taxon>
    </lineage>
</organism>
<dbReference type="InterPro" id="IPR005225">
    <property type="entry name" value="Small_GTP-bd"/>
</dbReference>
<dbReference type="GO" id="GO:0005525">
    <property type="term" value="F:GTP binding"/>
    <property type="evidence" value="ECO:0007669"/>
    <property type="project" value="UniProtKB-KW"/>
</dbReference>
<evidence type="ECO:0000313" key="8">
    <source>
        <dbReference type="Proteomes" id="UP001209570"/>
    </source>
</evidence>
<feature type="binding site" evidence="5">
    <location>
        <position position="54"/>
    </location>
    <ligand>
        <name>Mg(2+)</name>
        <dbReference type="ChEBI" id="CHEBI:18420"/>
    </ligand>
</feature>
<proteinExistence type="inferred from homology"/>
<evidence type="ECO:0000256" key="3">
    <source>
        <dbReference type="ARBA" id="ARBA00023134"/>
    </source>
</evidence>
<comment type="caution">
    <text evidence="7">The sequence shown here is derived from an EMBL/GenBank/DDBJ whole genome shotgun (WGS) entry which is preliminary data.</text>
</comment>
<keyword evidence="5" id="KW-0460">Magnesium</keyword>
<keyword evidence="3 4" id="KW-0342">GTP-binding</keyword>
<dbReference type="FunFam" id="3.40.50.300:FF:000412">
    <property type="entry name" value="ADP-ribosylation factor 1"/>
    <property type="match status" value="1"/>
</dbReference>
<dbReference type="PROSITE" id="PS51417">
    <property type="entry name" value="ARF"/>
    <property type="match status" value="1"/>
</dbReference>
<evidence type="ECO:0000256" key="4">
    <source>
        <dbReference type="PIRSR" id="PIRSR606689-1"/>
    </source>
</evidence>
<keyword evidence="5" id="KW-0479">Metal-binding</keyword>
<dbReference type="AlphaFoldDB" id="A0AAD5Q9K8"/>
<dbReference type="NCBIfam" id="TIGR00231">
    <property type="entry name" value="small_GTP"/>
    <property type="match status" value="1"/>
</dbReference>
<dbReference type="GO" id="GO:0030010">
    <property type="term" value="P:establishment of cell polarity"/>
    <property type="evidence" value="ECO:0007669"/>
    <property type="project" value="UniProtKB-ARBA"/>
</dbReference>
<accession>A0AAD5Q9K8</accession>
<dbReference type="InterPro" id="IPR027417">
    <property type="entry name" value="P-loop_NTPase"/>
</dbReference>
<dbReference type="GO" id="GO:0003924">
    <property type="term" value="F:GTPase activity"/>
    <property type="evidence" value="ECO:0007669"/>
    <property type="project" value="InterPro"/>
</dbReference>
<dbReference type="CDD" id="cd00878">
    <property type="entry name" value="Arf_Arl"/>
    <property type="match status" value="1"/>
</dbReference>
<feature type="binding site" evidence="4">
    <location>
        <begin position="30"/>
        <end position="37"/>
    </location>
    <ligand>
        <name>GTP</name>
        <dbReference type="ChEBI" id="CHEBI:37565"/>
    </ligand>
</feature>
<keyword evidence="8" id="KW-1185">Reference proteome</keyword>